<comment type="subunit">
    <text evidence="2">The complex is composed of two ATP-binding proteins (LsrA), two transmembrane proteins (LsrC and LsrD) and a solute-binding protein (LsrB).</text>
</comment>
<dbReference type="InterPro" id="IPR001851">
    <property type="entry name" value="ABC_transp_permease"/>
</dbReference>
<reference evidence="12" key="2">
    <citation type="submission" date="2020-09" db="EMBL/GenBank/DDBJ databases">
        <authorList>
            <person name="Sun Q."/>
            <person name="Zhou Y."/>
        </authorList>
    </citation>
    <scope>NUCLEOTIDE SEQUENCE</scope>
    <source>
        <strain evidence="12">CGMCC 1.12919</strain>
    </source>
</reference>
<sequence>MSNADALPTGGAPQAVPAWRAQLPTLIRVYGIILTLMLLLTVVTIGNPAFMSQQNVFNMASQWAPAGIMAVGMTFVILTGGFDLSVASAYSLCAVVAAYVGQAHAPPIAFAAAIAVGLLFGLANGILVAVVRINPFITTVGSGFIINGVALVMTQNAAFLVDDEAFGMLGAGRWHGIPYSGMLLVSFLVIFGLVLARTVYGEAVYAVGGNYEASRLSGIRVRAVVASTYVLLGGCVGLAGSIAASQLSSAQANLDPGIIFDVLTIVVVGGTSLSGGSGAMWRTAVGLAIIATISNGFVLLDISPYYQSIIKGSIIVAALALDTGLSRLVRAR</sequence>
<comment type="function">
    <text evidence="9">Part of the ABC transporter complex LsrABCD involved in autoinducer 2 (AI-2) import. Probably responsible for the translocation of the substrate across the membrane.</text>
</comment>
<feature type="transmembrane region" description="Helical" evidence="11">
    <location>
        <begin position="143"/>
        <end position="161"/>
    </location>
</feature>
<feature type="transmembrane region" description="Helical" evidence="11">
    <location>
        <begin position="280"/>
        <end position="299"/>
    </location>
</feature>
<dbReference type="EMBL" id="BMGG01000002">
    <property type="protein sequence ID" value="GGC54189.1"/>
    <property type="molecule type" value="Genomic_DNA"/>
</dbReference>
<evidence type="ECO:0000313" key="12">
    <source>
        <dbReference type="EMBL" id="GGC54189.1"/>
    </source>
</evidence>
<dbReference type="AlphaFoldDB" id="A0A916U0I8"/>
<gene>
    <name evidence="12" type="ORF">GCM10010994_11420</name>
</gene>
<evidence type="ECO:0000256" key="6">
    <source>
        <dbReference type="ARBA" id="ARBA00022692"/>
    </source>
</evidence>
<keyword evidence="13" id="KW-1185">Reference proteome</keyword>
<reference evidence="12" key="1">
    <citation type="journal article" date="2014" name="Int. J. Syst. Evol. Microbiol.">
        <title>Complete genome sequence of Corynebacterium casei LMG S-19264T (=DSM 44701T), isolated from a smear-ripened cheese.</title>
        <authorList>
            <consortium name="US DOE Joint Genome Institute (JGI-PGF)"/>
            <person name="Walter F."/>
            <person name="Albersmeier A."/>
            <person name="Kalinowski J."/>
            <person name="Ruckert C."/>
        </authorList>
    </citation>
    <scope>NUCLEOTIDE SEQUENCE</scope>
    <source>
        <strain evidence="12">CGMCC 1.12919</strain>
    </source>
</reference>
<comment type="subcellular location">
    <subcellularLocation>
        <location evidence="1">Cell membrane</location>
        <topology evidence="1">Multi-pass membrane protein</topology>
    </subcellularLocation>
</comment>
<evidence type="ECO:0000256" key="3">
    <source>
        <dbReference type="ARBA" id="ARBA00022448"/>
    </source>
</evidence>
<accession>A0A916U0I8</accession>
<feature type="transmembrane region" description="Helical" evidence="11">
    <location>
        <begin position="29"/>
        <end position="51"/>
    </location>
</feature>
<keyword evidence="4" id="KW-1003">Cell membrane</keyword>
<evidence type="ECO:0000313" key="13">
    <source>
        <dbReference type="Proteomes" id="UP000637002"/>
    </source>
</evidence>
<evidence type="ECO:0000256" key="8">
    <source>
        <dbReference type="ARBA" id="ARBA00023136"/>
    </source>
</evidence>
<evidence type="ECO:0000256" key="7">
    <source>
        <dbReference type="ARBA" id="ARBA00022989"/>
    </source>
</evidence>
<feature type="transmembrane region" description="Helical" evidence="11">
    <location>
        <begin position="221"/>
        <end position="244"/>
    </location>
</feature>
<dbReference type="RefSeq" id="WP_188608181.1">
    <property type="nucleotide sequence ID" value="NZ_BMGG01000002.1"/>
</dbReference>
<keyword evidence="8 11" id="KW-0472">Membrane</keyword>
<dbReference type="Proteomes" id="UP000637002">
    <property type="component" value="Unassembled WGS sequence"/>
</dbReference>
<evidence type="ECO:0000256" key="1">
    <source>
        <dbReference type="ARBA" id="ARBA00004651"/>
    </source>
</evidence>
<feature type="transmembrane region" description="Helical" evidence="11">
    <location>
        <begin position="181"/>
        <end position="200"/>
    </location>
</feature>
<feature type="transmembrane region" description="Helical" evidence="11">
    <location>
        <begin position="108"/>
        <end position="131"/>
    </location>
</feature>
<evidence type="ECO:0000256" key="2">
    <source>
        <dbReference type="ARBA" id="ARBA00011262"/>
    </source>
</evidence>
<dbReference type="GO" id="GO:0005886">
    <property type="term" value="C:plasma membrane"/>
    <property type="evidence" value="ECO:0007669"/>
    <property type="project" value="UniProtKB-SubCell"/>
</dbReference>
<evidence type="ECO:0000256" key="4">
    <source>
        <dbReference type="ARBA" id="ARBA00022475"/>
    </source>
</evidence>
<dbReference type="PANTHER" id="PTHR32196:SF71">
    <property type="entry name" value="AUTOINDUCER 2 IMPORT SYSTEM PERMEASE PROTEIN LSRD"/>
    <property type="match status" value="1"/>
</dbReference>
<protein>
    <recommendedName>
        <fullName evidence="10">Autoinducer 2 import system permease protein LsrD</fullName>
    </recommendedName>
</protein>
<keyword evidence="3" id="KW-0813">Transport</keyword>
<keyword evidence="5" id="KW-0997">Cell inner membrane</keyword>
<evidence type="ECO:0000256" key="5">
    <source>
        <dbReference type="ARBA" id="ARBA00022519"/>
    </source>
</evidence>
<evidence type="ECO:0000256" key="10">
    <source>
        <dbReference type="ARBA" id="ARBA00039381"/>
    </source>
</evidence>
<dbReference type="GO" id="GO:0022857">
    <property type="term" value="F:transmembrane transporter activity"/>
    <property type="evidence" value="ECO:0007669"/>
    <property type="project" value="InterPro"/>
</dbReference>
<dbReference type="CDD" id="cd06579">
    <property type="entry name" value="TM_PBP1_transp_AraH_like"/>
    <property type="match status" value="1"/>
</dbReference>
<organism evidence="12 13">
    <name type="scientific">Chelatococcus reniformis</name>
    <dbReference type="NCBI Taxonomy" id="1494448"/>
    <lineage>
        <taxon>Bacteria</taxon>
        <taxon>Pseudomonadati</taxon>
        <taxon>Pseudomonadota</taxon>
        <taxon>Alphaproteobacteria</taxon>
        <taxon>Hyphomicrobiales</taxon>
        <taxon>Chelatococcaceae</taxon>
        <taxon>Chelatococcus</taxon>
    </lineage>
</organism>
<comment type="caution">
    <text evidence="12">The sequence shown here is derived from an EMBL/GenBank/DDBJ whole genome shotgun (WGS) entry which is preliminary data.</text>
</comment>
<name>A0A916U0I8_9HYPH</name>
<keyword evidence="6 11" id="KW-0812">Transmembrane</keyword>
<proteinExistence type="predicted"/>
<evidence type="ECO:0000256" key="11">
    <source>
        <dbReference type="SAM" id="Phobius"/>
    </source>
</evidence>
<keyword evidence="7 11" id="KW-1133">Transmembrane helix</keyword>
<dbReference type="Pfam" id="PF02653">
    <property type="entry name" value="BPD_transp_2"/>
    <property type="match status" value="1"/>
</dbReference>
<feature type="transmembrane region" description="Helical" evidence="11">
    <location>
        <begin position="256"/>
        <end position="273"/>
    </location>
</feature>
<dbReference type="PANTHER" id="PTHR32196">
    <property type="entry name" value="ABC TRANSPORTER PERMEASE PROTEIN YPHD-RELATED-RELATED"/>
    <property type="match status" value="1"/>
</dbReference>
<evidence type="ECO:0000256" key="9">
    <source>
        <dbReference type="ARBA" id="ARBA00025439"/>
    </source>
</evidence>
<feature type="transmembrane region" description="Helical" evidence="11">
    <location>
        <begin position="63"/>
        <end position="82"/>
    </location>
</feature>